<dbReference type="Proteomes" id="UP000054740">
    <property type="component" value="Unassembled WGS sequence"/>
</dbReference>
<protein>
    <submittedName>
        <fullName evidence="1">Uncharacterized protein</fullName>
    </submittedName>
</protein>
<gene>
    <name evidence="1" type="ORF">AWB70_06245</name>
</gene>
<accession>A0A158JBF2</accession>
<organism evidence="1 2">
    <name type="scientific">Caballeronia cordobensis</name>
    <name type="common">Burkholderia cordobensis</name>
    <dbReference type="NCBI Taxonomy" id="1353886"/>
    <lineage>
        <taxon>Bacteria</taxon>
        <taxon>Pseudomonadati</taxon>
        <taxon>Pseudomonadota</taxon>
        <taxon>Betaproteobacteria</taxon>
        <taxon>Burkholderiales</taxon>
        <taxon>Burkholderiaceae</taxon>
        <taxon>Caballeronia</taxon>
    </lineage>
</organism>
<reference evidence="2" key="1">
    <citation type="submission" date="2016-01" db="EMBL/GenBank/DDBJ databases">
        <authorList>
            <person name="Peeters C."/>
        </authorList>
    </citation>
    <scope>NUCLEOTIDE SEQUENCE [LARGE SCALE GENOMIC DNA]</scope>
</reference>
<dbReference type="RefSeq" id="WP_053568733.1">
    <property type="nucleotide sequence ID" value="NZ_FCNY02000023.1"/>
</dbReference>
<proteinExistence type="predicted"/>
<keyword evidence="2" id="KW-1185">Reference proteome</keyword>
<evidence type="ECO:0000313" key="1">
    <source>
        <dbReference type="EMBL" id="SAL66136.1"/>
    </source>
</evidence>
<sequence>MNATLERPREPAATITSPYTPRNVDAAIWHLERVLSAEGANSLFGQTYWRTRVRQVSATRGLQREQRARLERLMKLLSDAGCGQAFER</sequence>
<evidence type="ECO:0000313" key="2">
    <source>
        <dbReference type="Proteomes" id="UP000054740"/>
    </source>
</evidence>
<name>A0A158JBF2_CABCO</name>
<dbReference type="AlphaFoldDB" id="A0A158JBF2"/>
<dbReference type="EMBL" id="FCNY02000023">
    <property type="protein sequence ID" value="SAL66136.1"/>
    <property type="molecule type" value="Genomic_DNA"/>
</dbReference>